<protein>
    <recommendedName>
        <fullName evidence="18">Glutamate receptor</fullName>
    </recommendedName>
</protein>
<dbReference type="PANTHER" id="PTHR18966">
    <property type="entry name" value="IONOTROPIC GLUTAMATE RECEPTOR"/>
    <property type="match status" value="1"/>
</dbReference>
<keyword evidence="4 13" id="KW-0812">Transmembrane</keyword>
<dbReference type="PRINTS" id="PR00177">
    <property type="entry name" value="NMDARECEPTOR"/>
</dbReference>
<keyword evidence="7 13" id="KW-0472">Membrane</keyword>
<dbReference type="EMBL" id="KB203219">
    <property type="protein sequence ID" value="ESO85920.1"/>
    <property type="molecule type" value="Genomic_DNA"/>
</dbReference>
<evidence type="ECO:0000256" key="11">
    <source>
        <dbReference type="ARBA" id="ARBA00023303"/>
    </source>
</evidence>
<evidence type="ECO:0000259" key="14">
    <source>
        <dbReference type="SMART" id="SM00079"/>
    </source>
</evidence>
<dbReference type="GeneID" id="20233031"/>
<dbReference type="AlphaFoldDB" id="V3ZTQ4"/>
<dbReference type="CTD" id="20233031"/>
<keyword evidence="10" id="KW-1071">Ligand-gated ion channel</keyword>
<dbReference type="Pfam" id="PF00060">
    <property type="entry name" value="Lig_chan"/>
    <property type="match status" value="1"/>
</dbReference>
<dbReference type="InterPro" id="IPR001508">
    <property type="entry name" value="Iono_Glu_rcpt_met"/>
</dbReference>
<feature type="transmembrane region" description="Helical" evidence="13">
    <location>
        <begin position="399"/>
        <end position="421"/>
    </location>
</feature>
<keyword evidence="6" id="KW-0406">Ion transport</keyword>
<dbReference type="GO" id="GO:0005886">
    <property type="term" value="C:plasma membrane"/>
    <property type="evidence" value="ECO:0007669"/>
    <property type="project" value="UniProtKB-SubCell"/>
</dbReference>
<dbReference type="HOGENOM" id="CLU_007257_0_0_1"/>
<dbReference type="Pfam" id="PF10613">
    <property type="entry name" value="Lig_chan-Glu_bd"/>
    <property type="match status" value="1"/>
</dbReference>
<dbReference type="Gene3D" id="3.40.190.10">
    <property type="entry name" value="Periplasmic binding protein-like II"/>
    <property type="match status" value="1"/>
</dbReference>
<keyword evidence="11" id="KW-0407">Ion channel</keyword>
<feature type="binding site" evidence="12">
    <location>
        <position position="295"/>
    </location>
    <ligand>
        <name>L-glutamate</name>
        <dbReference type="ChEBI" id="CHEBI:29985"/>
    </ligand>
</feature>
<keyword evidence="9" id="KW-0325">Glycoprotein</keyword>
<dbReference type="Proteomes" id="UP000030746">
    <property type="component" value="Unassembled WGS sequence"/>
</dbReference>
<evidence type="ECO:0000256" key="13">
    <source>
        <dbReference type="SAM" id="Phobius"/>
    </source>
</evidence>
<evidence type="ECO:0000313" key="16">
    <source>
        <dbReference type="EMBL" id="ESO85920.1"/>
    </source>
</evidence>
<keyword evidence="17" id="KW-1185">Reference proteome</keyword>
<keyword evidence="5 13" id="KW-1133">Transmembrane helix</keyword>
<keyword evidence="8" id="KW-0675">Receptor</keyword>
<dbReference type="SMART" id="SM00918">
    <property type="entry name" value="Lig_chan-Glu_bd"/>
    <property type="match status" value="1"/>
</dbReference>
<dbReference type="OrthoDB" id="5984008at2759"/>
<evidence type="ECO:0000256" key="8">
    <source>
        <dbReference type="ARBA" id="ARBA00023170"/>
    </source>
</evidence>
<feature type="transmembrane region" description="Helical" evidence="13">
    <location>
        <begin position="194"/>
        <end position="217"/>
    </location>
</feature>
<proteinExistence type="predicted"/>
<sequence length="442" mass="50141">VLSLQHNPYLMKVENQYQGIAIDILDRLASKLNFTYTVTLQEDGKFGYEHTPGEWNGLIGSIRDGKADIAAAQLTVTSKRAKVIEFSHPFMNSGLKILYKPPNPWANGEPLTVLFTPFSPAVWFMILLVFFGISLFFYAVGRFSPYEDCSFVGKASTYEGLTLINSLLYTFSSLTWQGYTAAPRSISGRIMATFWWIFTILFIGTYVANLTAFFLTAEPLVRDVPFMTFQELAKQKKIPFGTFRHGSTRAYFENSKKMLQQRIFARMNASDDNYVDDIEEALRKVRTENYAFICEEPMADYYAAQLPCDLMVAGELDVNRDFSFACNISGLCTRFDHAILEMRENEEIYDIQQKWLNSGCLKDAMKEVLFEGLPMFDSFDKSTNIAYEKAVTLRRFSGALLIALIGFILGAIALAGEILYARKRGTPLVSKVTSIIIKHHFD</sequence>
<evidence type="ECO:0000259" key="15">
    <source>
        <dbReference type="SMART" id="SM00918"/>
    </source>
</evidence>
<accession>V3ZTQ4</accession>
<evidence type="ECO:0000256" key="2">
    <source>
        <dbReference type="ARBA" id="ARBA00022448"/>
    </source>
</evidence>
<dbReference type="FunFam" id="3.40.190.10:FF:000024">
    <property type="entry name" value="Glutamate receptor, ionotropic, delta 1"/>
    <property type="match status" value="1"/>
</dbReference>
<dbReference type="InterPro" id="IPR015683">
    <property type="entry name" value="Ionotropic_Glu_rcpt"/>
</dbReference>
<evidence type="ECO:0000313" key="17">
    <source>
        <dbReference type="Proteomes" id="UP000030746"/>
    </source>
</evidence>
<keyword evidence="2" id="KW-0813">Transport</keyword>
<evidence type="ECO:0000256" key="5">
    <source>
        <dbReference type="ARBA" id="ARBA00022989"/>
    </source>
</evidence>
<evidence type="ECO:0000256" key="3">
    <source>
        <dbReference type="ARBA" id="ARBA00022475"/>
    </source>
</evidence>
<evidence type="ECO:0000256" key="12">
    <source>
        <dbReference type="PIRSR" id="PIRSR601508-1"/>
    </source>
</evidence>
<name>V3ZTQ4_LOTGI</name>
<dbReference type="Gene3D" id="1.10.287.70">
    <property type="match status" value="1"/>
</dbReference>
<dbReference type="RefSeq" id="XP_009063422.1">
    <property type="nucleotide sequence ID" value="XM_009065174.1"/>
</dbReference>
<dbReference type="SUPFAM" id="SSF53850">
    <property type="entry name" value="Periplasmic binding protein-like II"/>
    <property type="match status" value="1"/>
</dbReference>
<feature type="binding site" evidence="12">
    <location>
        <position position="75"/>
    </location>
    <ligand>
        <name>L-glutamate</name>
        <dbReference type="ChEBI" id="CHEBI:29985"/>
    </ligand>
</feature>
<comment type="subcellular location">
    <subcellularLocation>
        <location evidence="1">Cell membrane</location>
        <topology evidence="1">Multi-pass membrane protein</topology>
    </subcellularLocation>
</comment>
<dbReference type="OMA" id="GTAMPRK"/>
<feature type="domain" description="Ionotropic glutamate receptor C-terminal" evidence="14">
    <location>
        <begin position="1"/>
        <end position="358"/>
    </location>
</feature>
<dbReference type="FunFam" id="1.10.287.70:FF:000143">
    <property type="entry name" value="Probable glutamate receptor"/>
    <property type="match status" value="1"/>
</dbReference>
<feature type="non-terminal residue" evidence="16">
    <location>
        <position position="1"/>
    </location>
</feature>
<dbReference type="GO" id="GO:0038023">
    <property type="term" value="F:signaling receptor activity"/>
    <property type="evidence" value="ECO:0007669"/>
    <property type="project" value="InterPro"/>
</dbReference>
<evidence type="ECO:0008006" key="18">
    <source>
        <dbReference type="Google" id="ProtNLM"/>
    </source>
</evidence>
<dbReference type="GO" id="GO:0015276">
    <property type="term" value="F:ligand-gated monoatomic ion channel activity"/>
    <property type="evidence" value="ECO:0007669"/>
    <property type="project" value="InterPro"/>
</dbReference>
<evidence type="ECO:0000256" key="6">
    <source>
        <dbReference type="ARBA" id="ARBA00023065"/>
    </source>
</evidence>
<evidence type="ECO:0000256" key="4">
    <source>
        <dbReference type="ARBA" id="ARBA00022692"/>
    </source>
</evidence>
<feature type="domain" description="Ionotropic glutamate receptor L-glutamate and glycine-binding" evidence="15">
    <location>
        <begin position="8"/>
        <end position="64"/>
    </location>
</feature>
<feature type="binding site" evidence="12">
    <location>
        <position position="247"/>
    </location>
    <ligand>
        <name>L-glutamate</name>
        <dbReference type="ChEBI" id="CHEBI:29985"/>
    </ligand>
</feature>
<keyword evidence="3" id="KW-1003">Cell membrane</keyword>
<gene>
    <name evidence="16" type="ORF">LOTGIDRAFT_130108</name>
</gene>
<feature type="binding site" evidence="12">
    <location>
        <position position="80"/>
    </location>
    <ligand>
        <name>L-glutamate</name>
        <dbReference type="ChEBI" id="CHEBI:29985"/>
    </ligand>
</feature>
<feature type="transmembrane region" description="Helical" evidence="13">
    <location>
        <begin position="121"/>
        <end position="140"/>
    </location>
</feature>
<feature type="binding site" evidence="12">
    <location>
        <position position="248"/>
    </location>
    <ligand>
        <name>L-glutamate</name>
        <dbReference type="ChEBI" id="CHEBI:29985"/>
    </ligand>
</feature>
<evidence type="ECO:0000256" key="10">
    <source>
        <dbReference type="ARBA" id="ARBA00023286"/>
    </source>
</evidence>
<evidence type="ECO:0000256" key="9">
    <source>
        <dbReference type="ARBA" id="ARBA00023180"/>
    </source>
</evidence>
<evidence type="ECO:0000256" key="7">
    <source>
        <dbReference type="ARBA" id="ARBA00023136"/>
    </source>
</evidence>
<reference evidence="16 17" key="1">
    <citation type="journal article" date="2013" name="Nature">
        <title>Insights into bilaterian evolution from three spiralian genomes.</title>
        <authorList>
            <person name="Simakov O."/>
            <person name="Marletaz F."/>
            <person name="Cho S.J."/>
            <person name="Edsinger-Gonzales E."/>
            <person name="Havlak P."/>
            <person name="Hellsten U."/>
            <person name="Kuo D.H."/>
            <person name="Larsson T."/>
            <person name="Lv J."/>
            <person name="Arendt D."/>
            <person name="Savage R."/>
            <person name="Osoegawa K."/>
            <person name="de Jong P."/>
            <person name="Grimwood J."/>
            <person name="Chapman J.A."/>
            <person name="Shapiro H."/>
            <person name="Aerts A."/>
            <person name="Otillar R.P."/>
            <person name="Terry A.Y."/>
            <person name="Boore J.L."/>
            <person name="Grigoriev I.V."/>
            <person name="Lindberg D.R."/>
            <person name="Seaver E.C."/>
            <person name="Weisblat D.A."/>
            <person name="Putnam N.H."/>
            <person name="Rokhsar D.S."/>
        </authorList>
    </citation>
    <scope>NUCLEOTIDE SEQUENCE [LARGE SCALE GENOMIC DNA]</scope>
</reference>
<dbReference type="InterPro" id="IPR001320">
    <property type="entry name" value="Iontro_rcpt_C"/>
</dbReference>
<dbReference type="KEGG" id="lgi:LOTGIDRAFT_130108"/>
<dbReference type="InterPro" id="IPR019594">
    <property type="entry name" value="Glu/Gly-bd"/>
</dbReference>
<dbReference type="SMART" id="SM00079">
    <property type="entry name" value="PBPe"/>
    <property type="match status" value="1"/>
</dbReference>
<dbReference type="SUPFAM" id="SSF81324">
    <property type="entry name" value="Voltage-gated potassium channels"/>
    <property type="match status" value="1"/>
</dbReference>
<evidence type="ECO:0000256" key="1">
    <source>
        <dbReference type="ARBA" id="ARBA00004651"/>
    </source>
</evidence>
<organism evidence="16 17">
    <name type="scientific">Lottia gigantea</name>
    <name type="common">Giant owl limpet</name>
    <dbReference type="NCBI Taxonomy" id="225164"/>
    <lineage>
        <taxon>Eukaryota</taxon>
        <taxon>Metazoa</taxon>
        <taxon>Spiralia</taxon>
        <taxon>Lophotrochozoa</taxon>
        <taxon>Mollusca</taxon>
        <taxon>Gastropoda</taxon>
        <taxon>Patellogastropoda</taxon>
        <taxon>Lottioidea</taxon>
        <taxon>Lottiidae</taxon>
        <taxon>Lottia</taxon>
    </lineage>
</organism>